<dbReference type="STRING" id="1330018.A0A167J224"/>
<dbReference type="EMBL" id="KV417303">
    <property type="protein sequence ID" value="KZO93167.1"/>
    <property type="molecule type" value="Genomic_DNA"/>
</dbReference>
<protein>
    <recommendedName>
        <fullName evidence="3">C2H2-type domain-containing protein</fullName>
    </recommendedName>
</protein>
<evidence type="ECO:0000313" key="1">
    <source>
        <dbReference type="EMBL" id="KZO93167.1"/>
    </source>
</evidence>
<accession>A0A167J224</accession>
<dbReference type="OrthoDB" id="3362025at2759"/>
<organism evidence="1 2">
    <name type="scientific">Calocera viscosa (strain TUFC12733)</name>
    <dbReference type="NCBI Taxonomy" id="1330018"/>
    <lineage>
        <taxon>Eukaryota</taxon>
        <taxon>Fungi</taxon>
        <taxon>Dikarya</taxon>
        <taxon>Basidiomycota</taxon>
        <taxon>Agaricomycotina</taxon>
        <taxon>Dacrymycetes</taxon>
        <taxon>Dacrymycetales</taxon>
        <taxon>Dacrymycetaceae</taxon>
        <taxon>Calocera</taxon>
    </lineage>
</organism>
<evidence type="ECO:0008006" key="3">
    <source>
        <dbReference type="Google" id="ProtNLM"/>
    </source>
</evidence>
<sequence>MPSYRFNQKNKYVAGSTTNRVKYECTHENCKGRMPPMACASTYARHYRSAHLGERPWVCRFTAECDFKTTRKTLLHSHYKLVHGSDRLEQKRQRGTLSTVPPPIEVEVDMAAGRRPSLTVKTDSASPPYFMSTMSLPTLPPVMNYSSPPPPPPLPFPAQTPQMQYGTPEPYVDYSGPMGSIPYPENTVYSVFSEQDSASHMSAYESATAINSAVPWAAWSTPTSTPPKPLYIQNWENALSSSSTPTSSPTPFPELTMDQNVYDPDLENILNGINHIKEYSPF</sequence>
<reference evidence="1 2" key="1">
    <citation type="journal article" date="2016" name="Mol. Biol. Evol.">
        <title>Comparative Genomics of Early-Diverging Mushroom-Forming Fungi Provides Insights into the Origins of Lignocellulose Decay Capabilities.</title>
        <authorList>
            <person name="Nagy L.G."/>
            <person name="Riley R."/>
            <person name="Tritt A."/>
            <person name="Adam C."/>
            <person name="Daum C."/>
            <person name="Floudas D."/>
            <person name="Sun H."/>
            <person name="Yadav J.S."/>
            <person name="Pangilinan J."/>
            <person name="Larsson K.H."/>
            <person name="Matsuura K."/>
            <person name="Barry K."/>
            <person name="Labutti K."/>
            <person name="Kuo R."/>
            <person name="Ohm R.A."/>
            <person name="Bhattacharya S.S."/>
            <person name="Shirouzu T."/>
            <person name="Yoshinaga Y."/>
            <person name="Martin F.M."/>
            <person name="Grigoriev I.V."/>
            <person name="Hibbett D.S."/>
        </authorList>
    </citation>
    <scope>NUCLEOTIDE SEQUENCE [LARGE SCALE GENOMIC DNA]</scope>
    <source>
        <strain evidence="1 2">TUFC12733</strain>
    </source>
</reference>
<gene>
    <name evidence="1" type="ORF">CALVIDRAFT_529603</name>
</gene>
<dbReference type="Proteomes" id="UP000076738">
    <property type="component" value="Unassembled WGS sequence"/>
</dbReference>
<name>A0A167J224_CALVF</name>
<dbReference type="Gene3D" id="3.30.160.60">
    <property type="entry name" value="Classic Zinc Finger"/>
    <property type="match status" value="1"/>
</dbReference>
<evidence type="ECO:0000313" key="2">
    <source>
        <dbReference type="Proteomes" id="UP000076738"/>
    </source>
</evidence>
<keyword evidence="2" id="KW-1185">Reference proteome</keyword>
<dbReference type="AlphaFoldDB" id="A0A167J224"/>
<proteinExistence type="predicted"/>